<dbReference type="AlphaFoldDB" id="A0A103XRF3"/>
<evidence type="ECO:0000256" key="1">
    <source>
        <dbReference type="SAM" id="MobiDB-lite"/>
    </source>
</evidence>
<evidence type="ECO:0000313" key="4">
    <source>
        <dbReference type="Proteomes" id="UP000243975"/>
    </source>
</evidence>
<dbReference type="PANTHER" id="PTHR33270:SF53">
    <property type="match status" value="1"/>
</dbReference>
<dbReference type="InterPro" id="IPR055482">
    <property type="entry name" value="DUF7054"/>
</dbReference>
<reference evidence="3 4" key="1">
    <citation type="journal article" date="2016" name="Sci. Rep.">
        <title>The genome sequence of the outbreeding globe artichoke constructed de novo incorporating a phase-aware low-pass sequencing strategy of F1 progeny.</title>
        <authorList>
            <person name="Scaglione D."/>
            <person name="Reyes-Chin-Wo S."/>
            <person name="Acquadro A."/>
            <person name="Froenicke L."/>
            <person name="Portis E."/>
            <person name="Beitel C."/>
            <person name="Tirone M."/>
            <person name="Mauro R."/>
            <person name="Lo Monaco A."/>
            <person name="Mauromicale G."/>
            <person name="Faccioli P."/>
            <person name="Cattivelli L."/>
            <person name="Rieseberg L."/>
            <person name="Michelmore R."/>
            <person name="Lanteri S."/>
        </authorList>
    </citation>
    <scope>NUCLEOTIDE SEQUENCE [LARGE SCALE GENOMIC DNA]</scope>
    <source>
        <tissue evidence="3">Leaf</tissue>
    </source>
</reference>
<name>A0A103XRF3_CYNCS</name>
<feature type="region of interest" description="Disordered" evidence="1">
    <location>
        <begin position="1"/>
        <end position="29"/>
    </location>
</feature>
<dbReference type="STRING" id="59895.A0A103XRF3"/>
<dbReference type="Gramene" id="KVH95490">
    <property type="protein sequence ID" value="KVH95490"/>
    <property type="gene ID" value="Ccrd_002447"/>
</dbReference>
<dbReference type="EMBL" id="LEKV01004387">
    <property type="protein sequence ID" value="KVH95490.1"/>
    <property type="molecule type" value="Genomic_DNA"/>
</dbReference>
<evidence type="ECO:0000259" key="2">
    <source>
        <dbReference type="Pfam" id="PF23156"/>
    </source>
</evidence>
<accession>A0A103XRF3</accession>
<dbReference type="Proteomes" id="UP000243975">
    <property type="component" value="Unassembled WGS sequence"/>
</dbReference>
<dbReference type="InterPro" id="IPR040358">
    <property type="entry name" value="At4g22758-like"/>
</dbReference>
<keyword evidence="4" id="KW-1185">Reference proteome</keyword>
<proteinExistence type="predicted"/>
<organism evidence="3 4">
    <name type="scientific">Cynara cardunculus var. scolymus</name>
    <name type="common">Globe artichoke</name>
    <name type="synonym">Cynara scolymus</name>
    <dbReference type="NCBI Taxonomy" id="59895"/>
    <lineage>
        <taxon>Eukaryota</taxon>
        <taxon>Viridiplantae</taxon>
        <taxon>Streptophyta</taxon>
        <taxon>Embryophyta</taxon>
        <taxon>Tracheophyta</taxon>
        <taxon>Spermatophyta</taxon>
        <taxon>Magnoliopsida</taxon>
        <taxon>eudicotyledons</taxon>
        <taxon>Gunneridae</taxon>
        <taxon>Pentapetalae</taxon>
        <taxon>asterids</taxon>
        <taxon>campanulids</taxon>
        <taxon>Asterales</taxon>
        <taxon>Asteraceae</taxon>
        <taxon>Carduoideae</taxon>
        <taxon>Cardueae</taxon>
        <taxon>Carduinae</taxon>
        <taxon>Cynara</taxon>
    </lineage>
</organism>
<dbReference type="Pfam" id="PF23156">
    <property type="entry name" value="DUF7054"/>
    <property type="match status" value="1"/>
</dbReference>
<feature type="domain" description="DUF7054" evidence="2">
    <location>
        <begin position="113"/>
        <end position="207"/>
    </location>
</feature>
<gene>
    <name evidence="3" type="ORF">Ccrd_002447</name>
</gene>
<comment type="caution">
    <text evidence="3">The sequence shown here is derived from an EMBL/GenBank/DDBJ whole genome shotgun (WGS) entry which is preliminary data.</text>
</comment>
<dbReference type="OMA" id="CTDIFAS"/>
<sequence>MSEKPLRGRIPVNRRIKPPHPSSSTHRLHRKVVVIRRSSKKHSKFIKRWNSEPTLLTTGISIAGADVTEEHRYMTPPGDSCAMFLNRISTDVFSSSPELLPDSPEKRERYNRDAKVVVKVTVEGSPGPIRALVKLGSSVDETIRLVTNKYNSEGRSPQLDQDAITSFELHNSNFSLQCESLQVSSSYSSLDKSNMIGEIGCRSFYMRKSANDMRDSCSNTFIDSEIIACKANNSPSPSSNISFPSFIFQGLKKIIRTSKIWRLLGCFDG</sequence>
<protein>
    <recommendedName>
        <fullName evidence="2">DUF7054 domain-containing protein</fullName>
    </recommendedName>
</protein>
<dbReference type="PANTHER" id="PTHR33270">
    <property type="entry name" value="BNAC05G50380D PROTEIN"/>
    <property type="match status" value="1"/>
</dbReference>
<evidence type="ECO:0000313" key="3">
    <source>
        <dbReference type="EMBL" id="KVH95490.1"/>
    </source>
</evidence>